<keyword evidence="8" id="KW-1185">Reference proteome</keyword>
<dbReference type="PANTHER" id="PTHR42913">
    <property type="entry name" value="APOPTOSIS-INDUCING FACTOR 1"/>
    <property type="match status" value="1"/>
</dbReference>
<dbReference type="Pfam" id="PF07992">
    <property type="entry name" value="Pyr_redox_2"/>
    <property type="match status" value="1"/>
</dbReference>
<dbReference type="Proteomes" id="UP000000321">
    <property type="component" value="Unassembled WGS sequence"/>
</dbReference>
<evidence type="ECO:0000259" key="6">
    <source>
        <dbReference type="Pfam" id="PF07992"/>
    </source>
</evidence>
<evidence type="ECO:0000313" key="7">
    <source>
        <dbReference type="EMBL" id="EAS49115.1"/>
    </source>
</evidence>
<organism evidence="7 8">
    <name type="scientific">Aurantimonas manganoxydans (strain ATCC BAA-1229 / DSM 21871 / SI85-9A1)</name>
    <dbReference type="NCBI Taxonomy" id="287752"/>
    <lineage>
        <taxon>Bacteria</taxon>
        <taxon>Pseudomonadati</taxon>
        <taxon>Pseudomonadota</taxon>
        <taxon>Alphaproteobacteria</taxon>
        <taxon>Hyphomicrobiales</taxon>
        <taxon>Aurantimonadaceae</taxon>
        <taxon>Aurantimonas</taxon>
    </lineage>
</organism>
<keyword evidence="4" id="KW-0274">FAD</keyword>
<keyword evidence="3" id="KW-0285">Flavoprotein</keyword>
<dbReference type="HOGENOM" id="CLU_021377_7_0_5"/>
<dbReference type="Gene3D" id="3.50.50.100">
    <property type="match status" value="1"/>
</dbReference>
<evidence type="ECO:0000313" key="8">
    <source>
        <dbReference type="Proteomes" id="UP000000321"/>
    </source>
</evidence>
<evidence type="ECO:0000256" key="5">
    <source>
        <dbReference type="ARBA" id="ARBA00023002"/>
    </source>
</evidence>
<dbReference type="RefSeq" id="WP_009211136.1">
    <property type="nucleotide sequence ID" value="NZ_BBWP01000006.1"/>
</dbReference>
<dbReference type="OrthoDB" id="9781621at2"/>
<evidence type="ECO:0000256" key="3">
    <source>
        <dbReference type="ARBA" id="ARBA00022630"/>
    </source>
</evidence>
<reference evidence="7 8" key="1">
    <citation type="journal article" date="2008" name="Appl. Environ. Microbiol.">
        <title>Genomic insights into Mn(II) oxidation by the marine alphaproteobacterium Aurantimonas sp. strain SI85-9A1.</title>
        <authorList>
            <person name="Dick G.J."/>
            <person name="Podell S."/>
            <person name="Johnson H.A."/>
            <person name="Rivera-Espinoza Y."/>
            <person name="Bernier-Latmani R."/>
            <person name="McCarthy J.K."/>
            <person name="Torpey J.W."/>
            <person name="Clement B.G."/>
            <person name="Gaasterland T."/>
            <person name="Tebo B.M."/>
        </authorList>
    </citation>
    <scope>NUCLEOTIDE SEQUENCE [LARGE SCALE GENOMIC DNA]</scope>
    <source>
        <strain evidence="7 8">SI85-9A1</strain>
    </source>
</reference>
<dbReference type="PRINTS" id="PR00411">
    <property type="entry name" value="PNDRDTASEI"/>
</dbReference>
<feature type="domain" description="FAD/NAD(P)-binding" evidence="6">
    <location>
        <begin position="7"/>
        <end position="332"/>
    </location>
</feature>
<dbReference type="SUPFAM" id="SSF51905">
    <property type="entry name" value="FAD/NAD(P)-binding domain"/>
    <property type="match status" value="1"/>
</dbReference>
<dbReference type="GO" id="GO:0019646">
    <property type="term" value="P:aerobic electron transport chain"/>
    <property type="evidence" value="ECO:0007669"/>
    <property type="project" value="TreeGrafter"/>
</dbReference>
<dbReference type="InterPro" id="IPR036188">
    <property type="entry name" value="FAD/NAD-bd_sf"/>
</dbReference>
<proteinExistence type="inferred from homology"/>
<comment type="caution">
    <text evidence="7">The sequence shown here is derived from an EMBL/GenBank/DDBJ whole genome shotgun (WGS) entry which is preliminary data.</text>
</comment>
<dbReference type="GO" id="GO:0003955">
    <property type="term" value="F:NAD(P)H dehydrogenase (quinone) activity"/>
    <property type="evidence" value="ECO:0007669"/>
    <property type="project" value="TreeGrafter"/>
</dbReference>
<dbReference type="BioCyc" id="AURANTIMONAS:SI859A1_03323-MONOMER"/>
<dbReference type="InterPro" id="IPR051169">
    <property type="entry name" value="NADH-Q_oxidoreductase"/>
</dbReference>
<name>Q1YF58_AURMS</name>
<comment type="similarity">
    <text evidence="2">Belongs to the NADH dehydrogenase family.</text>
</comment>
<dbReference type="EMBL" id="AAPJ01000006">
    <property type="protein sequence ID" value="EAS49115.1"/>
    <property type="molecule type" value="Genomic_DNA"/>
</dbReference>
<sequence>MQAQRKRVLILGGGAGGLELAAELAAEKTCAVTLVDVVSTHLWKPRLHEFAAGTVNSTLAEISFYMLAKMRGFRFEQGRVEAIDRAAKTVRLGDMHDQDGRLLTPARNLSYDVCVVALGGVTTDFGTEGVAEHAIRLDTKTDADEFRELFIAAMIAARAGADPARIVIIGSGATGTELAAHLRLSEQAFFEPEDERARRKLLDLTILEAAPELMPGANGELRTGVADRLKALDVSVETGARVAAVTASEVRSADGKSWPADIAVWAAGLVGHPCLKGLADFEMDRKGRIVVDDRLRTTVDPAIYVLGDAASHTPAGAQMPLPPTAQCASQQADYLASAIPKALAGETPGPFVFRDKGKLVSLGRAGSVGLIGFARKDDFYVAGQFATAAYHALQRQHQWAVLGPLRGTVAIVADVISPARGPALKLHG</sequence>
<dbReference type="InterPro" id="IPR023753">
    <property type="entry name" value="FAD/NAD-binding_dom"/>
</dbReference>
<dbReference type="PANTHER" id="PTHR42913:SF3">
    <property type="entry name" value="64 KDA MITOCHONDRIAL NADH DEHYDROGENASE (EUROFUNG)"/>
    <property type="match status" value="1"/>
</dbReference>
<evidence type="ECO:0000256" key="1">
    <source>
        <dbReference type="ARBA" id="ARBA00001974"/>
    </source>
</evidence>
<evidence type="ECO:0000256" key="4">
    <source>
        <dbReference type="ARBA" id="ARBA00022827"/>
    </source>
</evidence>
<dbReference type="PRINTS" id="PR00368">
    <property type="entry name" value="FADPNR"/>
</dbReference>
<dbReference type="AlphaFoldDB" id="Q1YF58"/>
<protein>
    <submittedName>
        <fullName evidence="7">Putative NADH dehydrogenase</fullName>
    </submittedName>
</protein>
<evidence type="ECO:0000256" key="2">
    <source>
        <dbReference type="ARBA" id="ARBA00005272"/>
    </source>
</evidence>
<gene>
    <name evidence="7" type="ORF">SI859A1_03323</name>
</gene>
<keyword evidence="5" id="KW-0560">Oxidoreductase</keyword>
<comment type="cofactor">
    <cofactor evidence="1">
        <name>FAD</name>
        <dbReference type="ChEBI" id="CHEBI:57692"/>
    </cofactor>
</comment>
<accession>Q1YF58</accession>